<dbReference type="AlphaFoldDB" id="A0A382XJG7"/>
<feature type="non-terminal residue" evidence="1">
    <location>
        <position position="1"/>
    </location>
</feature>
<evidence type="ECO:0000313" key="1">
    <source>
        <dbReference type="EMBL" id="SVD70438.1"/>
    </source>
</evidence>
<proteinExistence type="predicted"/>
<evidence type="ECO:0008006" key="2">
    <source>
        <dbReference type="Google" id="ProtNLM"/>
    </source>
</evidence>
<dbReference type="EMBL" id="UINC01167759">
    <property type="protein sequence ID" value="SVD70438.1"/>
    <property type="molecule type" value="Genomic_DNA"/>
</dbReference>
<dbReference type="SUPFAM" id="SSF53187">
    <property type="entry name" value="Zn-dependent exopeptidases"/>
    <property type="match status" value="1"/>
</dbReference>
<organism evidence="1">
    <name type="scientific">marine metagenome</name>
    <dbReference type="NCBI Taxonomy" id="408172"/>
    <lineage>
        <taxon>unclassified sequences</taxon>
        <taxon>metagenomes</taxon>
        <taxon>ecological metagenomes</taxon>
    </lineage>
</organism>
<dbReference type="Gene3D" id="3.40.630.10">
    <property type="entry name" value="Zn peptidases"/>
    <property type="match status" value="1"/>
</dbReference>
<gene>
    <name evidence="1" type="ORF">METZ01_LOCUS423292</name>
</gene>
<reference evidence="1" key="1">
    <citation type="submission" date="2018-05" db="EMBL/GenBank/DDBJ databases">
        <authorList>
            <person name="Lanie J.A."/>
            <person name="Ng W.-L."/>
            <person name="Kazmierczak K.M."/>
            <person name="Andrzejewski T.M."/>
            <person name="Davidsen T.M."/>
            <person name="Wayne K.J."/>
            <person name="Tettelin H."/>
            <person name="Glass J.I."/>
            <person name="Rusch D."/>
            <person name="Podicherti R."/>
            <person name="Tsui H.-C.T."/>
            <person name="Winkler M.E."/>
        </authorList>
    </citation>
    <scope>NUCLEOTIDE SEQUENCE</scope>
</reference>
<protein>
    <recommendedName>
        <fullName evidence="2">Peptidase M14 carboxypeptidase A domain-containing protein</fullName>
    </recommendedName>
</protein>
<name>A0A382XJG7_9ZZZZ</name>
<sequence>QHAGETPGSWVLDGLLRRAASGLDPADLLIWTVPLAHLDGVVAGEYGKDPFPWDLNRAWTNPPMRHETRVITSDLTRWAQQAKPALAIDFHAPSPTEAEGAYFFIPREERPMASRTAAQKAVKGIAPALPKALLHVKPTRQVAYPSRWDATATLDAHIWDQFKIPCLALEIPYTSSNHTLLTRDQYHRLGATLLEGICAHLKVPL</sequence>
<accession>A0A382XJG7</accession>